<proteinExistence type="predicted"/>
<dbReference type="Proteomes" id="UP000237846">
    <property type="component" value="Unassembled WGS sequence"/>
</dbReference>
<dbReference type="EMBL" id="PVZC01000005">
    <property type="protein sequence ID" value="PRX97952.1"/>
    <property type="molecule type" value="Genomic_DNA"/>
</dbReference>
<dbReference type="AlphaFoldDB" id="A0A2T0Q2C7"/>
<dbReference type="NCBIfam" id="TIGR03769">
    <property type="entry name" value="P_ac_wall_RPT"/>
    <property type="match status" value="1"/>
</dbReference>
<evidence type="ECO:0000313" key="3">
    <source>
        <dbReference type="Proteomes" id="UP000237846"/>
    </source>
</evidence>
<sequence>MNPRRSALLTTGAAATALLLGAAPATAQVVLSEGHVDVVEVEFHVDHFHVHVHDDASGELDPSEVLLHVVPAAETAVPADPAYAFLGEPGDPVWILPQSQQPGVLFAGWSTEPVEPGVFQDEELRFELLDVSGPGDFSVFDTTAAGTPDIRFDSGDGTGDVTTVPVGTHEHTNWAFEAEGDYTVTLEVSGVLLDGTEVSTGPIDYSFTVGALS</sequence>
<evidence type="ECO:0000256" key="1">
    <source>
        <dbReference type="SAM" id="SignalP"/>
    </source>
</evidence>
<dbReference type="RefSeq" id="WP_170141023.1">
    <property type="nucleotide sequence ID" value="NZ_PVZC01000005.1"/>
</dbReference>
<comment type="caution">
    <text evidence="2">The sequence shown here is derived from an EMBL/GenBank/DDBJ whole genome shotgun (WGS) entry which is preliminary data.</text>
</comment>
<name>A0A2T0Q2C7_9ACTN</name>
<keyword evidence="1" id="KW-0732">Signal</keyword>
<dbReference type="InterPro" id="IPR006311">
    <property type="entry name" value="TAT_signal"/>
</dbReference>
<reference evidence="2 3" key="1">
    <citation type="submission" date="2018-03" db="EMBL/GenBank/DDBJ databases">
        <title>Genomic Encyclopedia of Archaeal and Bacterial Type Strains, Phase II (KMG-II): from individual species to whole genera.</title>
        <authorList>
            <person name="Goeker M."/>
        </authorList>
    </citation>
    <scope>NUCLEOTIDE SEQUENCE [LARGE SCALE GENOMIC DNA]</scope>
    <source>
        <strain evidence="2 3">DSM 45601</strain>
    </source>
</reference>
<evidence type="ECO:0000313" key="2">
    <source>
        <dbReference type="EMBL" id="PRX97952.1"/>
    </source>
</evidence>
<organism evidence="2 3">
    <name type="scientific">Allonocardiopsis opalescens</name>
    <dbReference type="NCBI Taxonomy" id="1144618"/>
    <lineage>
        <taxon>Bacteria</taxon>
        <taxon>Bacillati</taxon>
        <taxon>Actinomycetota</taxon>
        <taxon>Actinomycetes</taxon>
        <taxon>Streptosporangiales</taxon>
        <taxon>Allonocardiopsis</taxon>
    </lineage>
</organism>
<protein>
    <submittedName>
        <fullName evidence="2">Surface-anchored protein</fullName>
    </submittedName>
</protein>
<gene>
    <name evidence="2" type="ORF">CLV72_105305</name>
</gene>
<dbReference type="NCBIfam" id="NF038134">
    <property type="entry name" value="choice_anch_M"/>
    <property type="match status" value="1"/>
</dbReference>
<accession>A0A2T0Q2C7</accession>
<keyword evidence="3" id="KW-1185">Reference proteome</keyword>
<feature type="chain" id="PRO_5015640780" evidence="1">
    <location>
        <begin position="28"/>
        <end position="213"/>
    </location>
</feature>
<dbReference type="PROSITE" id="PS51318">
    <property type="entry name" value="TAT"/>
    <property type="match status" value="1"/>
</dbReference>
<feature type="signal peptide" evidence="1">
    <location>
        <begin position="1"/>
        <end position="27"/>
    </location>
</feature>
<dbReference type="InterPro" id="IPR022435">
    <property type="entry name" value="Surface-anchored_actinobac"/>
</dbReference>